<dbReference type="Proteomes" id="UP000078560">
    <property type="component" value="Unassembled WGS sequence"/>
</dbReference>
<sequence length="34" mass="3992">MNKTENKTIRSETNQHKPSSAKHAERIKQGEEKR</sequence>
<dbReference type="AlphaFoldDB" id="A0A1A8VKY9"/>
<accession>A0A1A8VKY9</accession>
<evidence type="ECO:0000313" key="3">
    <source>
        <dbReference type="Proteomes" id="UP000078560"/>
    </source>
</evidence>
<evidence type="ECO:0000256" key="1">
    <source>
        <dbReference type="SAM" id="MobiDB-lite"/>
    </source>
</evidence>
<proteinExistence type="predicted"/>
<gene>
    <name evidence="2" type="ORF">POVCU2_0000870</name>
</gene>
<reference evidence="3" key="1">
    <citation type="submission" date="2016-05" db="EMBL/GenBank/DDBJ databases">
        <authorList>
            <person name="Naeem Raeece"/>
        </authorList>
    </citation>
    <scope>NUCLEOTIDE SEQUENCE [LARGE SCALE GENOMIC DNA]</scope>
</reference>
<evidence type="ECO:0000313" key="2">
    <source>
        <dbReference type="EMBL" id="SBS79901.1"/>
    </source>
</evidence>
<protein>
    <submittedName>
        <fullName evidence="2">Uncharacterized protein</fullName>
    </submittedName>
</protein>
<organism evidence="2 3">
    <name type="scientific">Plasmodium ovale curtisi</name>
    <dbReference type="NCBI Taxonomy" id="864141"/>
    <lineage>
        <taxon>Eukaryota</taxon>
        <taxon>Sar</taxon>
        <taxon>Alveolata</taxon>
        <taxon>Apicomplexa</taxon>
        <taxon>Aconoidasida</taxon>
        <taxon>Haemosporida</taxon>
        <taxon>Plasmodiidae</taxon>
        <taxon>Plasmodium</taxon>
        <taxon>Plasmodium (Plasmodium)</taxon>
    </lineage>
</organism>
<name>A0A1A8VKY9_PLAOA</name>
<dbReference type="EMBL" id="FLQU01000010">
    <property type="protein sequence ID" value="SBS79901.1"/>
    <property type="molecule type" value="Genomic_DNA"/>
</dbReference>
<feature type="compositionally biased region" description="Basic and acidic residues" evidence="1">
    <location>
        <begin position="1"/>
        <end position="15"/>
    </location>
</feature>
<feature type="non-terminal residue" evidence="2">
    <location>
        <position position="34"/>
    </location>
</feature>
<feature type="compositionally biased region" description="Basic and acidic residues" evidence="1">
    <location>
        <begin position="22"/>
        <end position="34"/>
    </location>
</feature>
<feature type="region of interest" description="Disordered" evidence="1">
    <location>
        <begin position="1"/>
        <end position="34"/>
    </location>
</feature>